<name>A0A2G2XTV5_CAPAN</name>
<dbReference type="PANTHER" id="PTHR44203:SF2">
    <property type="entry name" value="ETO1-LIKE PROTEIN 1"/>
    <property type="match status" value="1"/>
</dbReference>
<dbReference type="GO" id="GO:0010105">
    <property type="term" value="P:negative regulation of ethylene-activated signaling pathway"/>
    <property type="evidence" value="ECO:0007669"/>
    <property type="project" value="InterPro"/>
</dbReference>
<evidence type="ECO:0000313" key="3">
    <source>
        <dbReference type="Proteomes" id="UP000222542"/>
    </source>
</evidence>
<reference evidence="2 3" key="1">
    <citation type="journal article" date="2014" name="Nat. Genet.">
        <title>Genome sequence of the hot pepper provides insights into the evolution of pungency in Capsicum species.</title>
        <authorList>
            <person name="Kim S."/>
            <person name="Park M."/>
            <person name="Yeom S.I."/>
            <person name="Kim Y.M."/>
            <person name="Lee J.M."/>
            <person name="Lee H.A."/>
            <person name="Seo E."/>
            <person name="Choi J."/>
            <person name="Cheong K."/>
            <person name="Kim K.T."/>
            <person name="Jung K."/>
            <person name="Lee G.W."/>
            <person name="Oh S.K."/>
            <person name="Bae C."/>
            <person name="Kim S.B."/>
            <person name="Lee H.Y."/>
            <person name="Kim S.Y."/>
            <person name="Kim M.S."/>
            <person name="Kang B.C."/>
            <person name="Jo Y.D."/>
            <person name="Yang H.B."/>
            <person name="Jeong H.J."/>
            <person name="Kang W.H."/>
            <person name="Kwon J.K."/>
            <person name="Shin C."/>
            <person name="Lim J.Y."/>
            <person name="Park J.H."/>
            <person name="Huh J.H."/>
            <person name="Kim J.S."/>
            <person name="Kim B.D."/>
            <person name="Cohen O."/>
            <person name="Paran I."/>
            <person name="Suh M.C."/>
            <person name="Lee S.B."/>
            <person name="Kim Y.K."/>
            <person name="Shin Y."/>
            <person name="Noh S.J."/>
            <person name="Park J."/>
            <person name="Seo Y.S."/>
            <person name="Kwon S.Y."/>
            <person name="Kim H.A."/>
            <person name="Park J.M."/>
            <person name="Kim H.J."/>
            <person name="Choi S.B."/>
            <person name="Bosland P.W."/>
            <person name="Reeves G."/>
            <person name="Jo S.H."/>
            <person name="Lee B.W."/>
            <person name="Cho H.T."/>
            <person name="Choi H.S."/>
            <person name="Lee M.S."/>
            <person name="Yu Y."/>
            <person name="Do Choi Y."/>
            <person name="Park B.S."/>
            <person name="van Deynze A."/>
            <person name="Ashrafi H."/>
            <person name="Hill T."/>
            <person name="Kim W.T."/>
            <person name="Pai H.S."/>
            <person name="Ahn H.K."/>
            <person name="Yeam I."/>
            <person name="Giovannoni J.J."/>
            <person name="Rose J.K."/>
            <person name="Sorensen I."/>
            <person name="Lee S.J."/>
            <person name="Kim R.W."/>
            <person name="Choi I.Y."/>
            <person name="Choi B.S."/>
            <person name="Lim J.S."/>
            <person name="Lee Y.H."/>
            <person name="Choi D."/>
        </authorList>
    </citation>
    <scope>NUCLEOTIDE SEQUENCE [LARGE SCALE GENOMIC DNA]</scope>
    <source>
        <strain evidence="3">cv. CM334</strain>
    </source>
</reference>
<keyword evidence="3" id="KW-1185">Reference proteome</keyword>
<dbReference type="Proteomes" id="UP000222542">
    <property type="component" value="Unassembled WGS sequence"/>
</dbReference>
<feature type="chain" id="PRO_5013706755" description="Rho-GAP domain-containing protein" evidence="1">
    <location>
        <begin position="20"/>
        <end position="159"/>
    </location>
</feature>
<dbReference type="STRING" id="4072.A0A2G2XTV5"/>
<evidence type="ECO:0000313" key="2">
    <source>
        <dbReference type="EMBL" id="PHT60954.1"/>
    </source>
</evidence>
<comment type="caution">
    <text evidence="2">The sequence shown here is derived from an EMBL/GenBank/DDBJ whole genome shotgun (WGS) entry which is preliminary data.</text>
</comment>
<dbReference type="InterPro" id="IPR008936">
    <property type="entry name" value="Rho_GTPase_activation_prot"/>
</dbReference>
<dbReference type="InterPro" id="IPR044631">
    <property type="entry name" value="ETO1-like"/>
</dbReference>
<dbReference type="EMBL" id="AYRZ02000423">
    <property type="protein sequence ID" value="PHT60954.1"/>
    <property type="molecule type" value="Genomic_DNA"/>
</dbReference>
<evidence type="ECO:0008006" key="4">
    <source>
        <dbReference type="Google" id="ProtNLM"/>
    </source>
</evidence>
<dbReference type="PANTHER" id="PTHR44203">
    <property type="entry name" value="ETO1-RELATED"/>
    <property type="match status" value="1"/>
</dbReference>
<feature type="signal peptide" evidence="1">
    <location>
        <begin position="1"/>
        <end position="19"/>
    </location>
</feature>
<accession>A0A2G2XTV5</accession>
<sequence>MVLELMQVLPTWYVVVVAADEVKQSVYILPSKYSNIEAQMCGIMRHKRCQPRLLQVSSRSPKDGSYYKRIPKSSAITFCCESLKDACDRKLASLISCQQDALELLECALEENSPILVASCLKVFLRELPDSLKESQVCGVREKHGDNVSLAALLDFSVD</sequence>
<proteinExistence type="predicted"/>
<protein>
    <recommendedName>
        <fullName evidence="4">Rho-GAP domain-containing protein</fullName>
    </recommendedName>
</protein>
<dbReference type="AlphaFoldDB" id="A0A2G2XTV5"/>
<keyword evidence="1" id="KW-0732">Signal</keyword>
<dbReference type="SUPFAM" id="SSF48350">
    <property type="entry name" value="GTPase activation domain, GAP"/>
    <property type="match status" value="1"/>
</dbReference>
<gene>
    <name evidence="2" type="ORF">T459_35195</name>
</gene>
<evidence type="ECO:0000256" key="1">
    <source>
        <dbReference type="SAM" id="SignalP"/>
    </source>
</evidence>
<organism evidence="2 3">
    <name type="scientific">Capsicum annuum</name>
    <name type="common">Capsicum pepper</name>
    <dbReference type="NCBI Taxonomy" id="4072"/>
    <lineage>
        <taxon>Eukaryota</taxon>
        <taxon>Viridiplantae</taxon>
        <taxon>Streptophyta</taxon>
        <taxon>Embryophyta</taxon>
        <taxon>Tracheophyta</taxon>
        <taxon>Spermatophyta</taxon>
        <taxon>Magnoliopsida</taxon>
        <taxon>eudicotyledons</taxon>
        <taxon>Gunneridae</taxon>
        <taxon>Pentapetalae</taxon>
        <taxon>asterids</taxon>
        <taxon>lamiids</taxon>
        <taxon>Solanales</taxon>
        <taxon>Solanaceae</taxon>
        <taxon>Solanoideae</taxon>
        <taxon>Capsiceae</taxon>
        <taxon>Capsicum</taxon>
    </lineage>
</organism>
<dbReference type="Gramene" id="PHT60954">
    <property type="protein sequence ID" value="PHT60954"/>
    <property type="gene ID" value="T459_35195"/>
</dbReference>
<reference evidence="2 3" key="2">
    <citation type="journal article" date="2017" name="Genome Biol.">
        <title>New reference genome sequences of hot pepper reveal the massive evolution of plant disease-resistance genes by retroduplication.</title>
        <authorList>
            <person name="Kim S."/>
            <person name="Park J."/>
            <person name="Yeom S.I."/>
            <person name="Kim Y.M."/>
            <person name="Seo E."/>
            <person name="Kim K.T."/>
            <person name="Kim M.S."/>
            <person name="Lee J.M."/>
            <person name="Cheong K."/>
            <person name="Shin H.S."/>
            <person name="Kim S.B."/>
            <person name="Han K."/>
            <person name="Lee J."/>
            <person name="Park M."/>
            <person name="Lee H.A."/>
            <person name="Lee H.Y."/>
            <person name="Lee Y."/>
            <person name="Oh S."/>
            <person name="Lee J.H."/>
            <person name="Choi E."/>
            <person name="Choi E."/>
            <person name="Lee S.E."/>
            <person name="Jeon J."/>
            <person name="Kim H."/>
            <person name="Choi G."/>
            <person name="Song H."/>
            <person name="Lee J."/>
            <person name="Lee S.C."/>
            <person name="Kwon J.K."/>
            <person name="Lee H.Y."/>
            <person name="Koo N."/>
            <person name="Hong Y."/>
            <person name="Kim R.W."/>
            <person name="Kang W.H."/>
            <person name="Huh J.H."/>
            <person name="Kang B.C."/>
            <person name="Yang T.J."/>
            <person name="Lee Y.H."/>
            <person name="Bennetzen J.L."/>
            <person name="Choi D."/>
        </authorList>
    </citation>
    <scope>NUCLEOTIDE SEQUENCE [LARGE SCALE GENOMIC DNA]</scope>
    <source>
        <strain evidence="3">cv. CM334</strain>
    </source>
</reference>